<dbReference type="KEGG" id="mvu:Metvu_0142"/>
<evidence type="ECO:0000313" key="2">
    <source>
        <dbReference type="Proteomes" id="UP000002063"/>
    </source>
</evidence>
<keyword evidence="2" id="KW-1185">Reference proteome</keyword>
<reference evidence="1" key="1">
    <citation type="submission" date="2009-10" db="EMBL/GenBank/DDBJ databases">
        <title>Complete sequence of chromosome of Methanocaldococcus vulcanius M7.</title>
        <authorList>
            <consortium name="US DOE Joint Genome Institute"/>
            <person name="Lucas S."/>
            <person name="Copeland A."/>
            <person name="Lapidus A."/>
            <person name="Glavina del Rio T."/>
            <person name="Dalin E."/>
            <person name="Tice H."/>
            <person name="Bruce D."/>
            <person name="Goodwin L."/>
            <person name="Pitluck S."/>
            <person name="Lcollab F.I."/>
            <person name="Brettin T."/>
            <person name="Detter J.C."/>
            <person name="Han C."/>
            <person name="Tapia R."/>
            <person name="Kuske C.R."/>
            <person name="Schmutz J."/>
            <person name="Larimer F."/>
            <person name="Land M."/>
            <person name="Hauser L."/>
            <person name="Kyrpides N."/>
            <person name="Ovchinikova G."/>
            <person name="Sieprawska-Lupa M."/>
            <person name="Whitman W.B."/>
            <person name="Woyke T."/>
        </authorList>
    </citation>
    <scope>NUCLEOTIDE SEQUENCE [LARGE SCALE GENOMIC DNA]</scope>
    <source>
        <strain evidence="1">M7</strain>
    </source>
</reference>
<gene>
    <name evidence="1" type="ordered locus">Metvu_0142</name>
</gene>
<dbReference type="Proteomes" id="UP000002063">
    <property type="component" value="Chromosome"/>
</dbReference>
<dbReference type="HOGENOM" id="CLU_2550340_0_0_2"/>
<proteinExistence type="predicted"/>
<dbReference type="EMBL" id="CP001787">
    <property type="protein sequence ID" value="ACX72010.1"/>
    <property type="molecule type" value="Genomic_DNA"/>
</dbReference>
<evidence type="ECO:0000313" key="1">
    <source>
        <dbReference type="EMBL" id="ACX72010.1"/>
    </source>
</evidence>
<sequence length="82" mass="9494">MKGLYEKTGITKNEEDLNQVVKVSDNTANQEEILKELKSKSVEEICNDLYGYLINEFKSPDKIIGFYRVIDLFWESKGTITK</sequence>
<organism evidence="1 2">
    <name type="scientific">Methanocaldococcus vulcanius (strain ATCC 700851 / DSM 12094 / M7)</name>
    <name type="common">Methanococcus vulcanius</name>
    <dbReference type="NCBI Taxonomy" id="579137"/>
    <lineage>
        <taxon>Archaea</taxon>
        <taxon>Methanobacteriati</taxon>
        <taxon>Methanobacteriota</taxon>
        <taxon>Methanomada group</taxon>
        <taxon>Methanococci</taxon>
        <taxon>Methanococcales</taxon>
        <taxon>Methanocaldococcaceae</taxon>
        <taxon>Methanocaldococcus</taxon>
    </lineage>
</organism>
<dbReference type="AlphaFoldDB" id="C9REK8"/>
<name>C9REK8_METVM</name>
<dbReference type="STRING" id="579137.Metvu_0142"/>
<accession>C9REK8</accession>
<protein>
    <submittedName>
        <fullName evidence="1">Uncharacterized protein</fullName>
    </submittedName>
</protein>